<name>A0ABV8K1Y0_9BACL</name>
<dbReference type="EMBL" id="JBHSAM010000020">
    <property type="protein sequence ID" value="MFC4099604.1"/>
    <property type="molecule type" value="Genomic_DNA"/>
</dbReference>
<keyword evidence="3 9" id="KW-0479">Metal-binding</keyword>
<dbReference type="CDD" id="cd00564">
    <property type="entry name" value="TMP_TenI"/>
    <property type="match status" value="1"/>
</dbReference>
<dbReference type="CDD" id="cd00565">
    <property type="entry name" value="Ubl_ThiS"/>
    <property type="match status" value="1"/>
</dbReference>
<feature type="binding site" evidence="9">
    <location>
        <position position="72"/>
    </location>
    <ligand>
        <name>4-amino-2-methyl-5-(diphosphooxymethyl)pyrimidine</name>
        <dbReference type="ChEBI" id="CHEBI:57841"/>
    </ligand>
</feature>
<evidence type="ECO:0000313" key="14">
    <source>
        <dbReference type="Proteomes" id="UP001595715"/>
    </source>
</evidence>
<dbReference type="InterPro" id="IPR016155">
    <property type="entry name" value="Mopterin_synth/thiamin_S_b"/>
</dbReference>
<feature type="binding site" evidence="9">
    <location>
        <position position="111"/>
    </location>
    <ligand>
        <name>4-amino-2-methyl-5-(diphosphooxymethyl)pyrimidine</name>
        <dbReference type="ChEBI" id="CHEBI:57841"/>
    </ligand>
</feature>
<dbReference type="InterPro" id="IPR013785">
    <property type="entry name" value="Aldolase_TIM"/>
</dbReference>
<dbReference type="SUPFAM" id="SSF54285">
    <property type="entry name" value="MoaD/ThiS"/>
    <property type="match status" value="1"/>
</dbReference>
<evidence type="ECO:0000256" key="5">
    <source>
        <dbReference type="ARBA" id="ARBA00022977"/>
    </source>
</evidence>
<comment type="similarity">
    <text evidence="9 10">Belongs to the thiamine-phosphate synthase family.</text>
</comment>
<dbReference type="PANTHER" id="PTHR20857">
    <property type="entry name" value="THIAMINE-PHOSPHATE PYROPHOSPHORYLASE"/>
    <property type="match status" value="1"/>
</dbReference>
<evidence type="ECO:0000256" key="8">
    <source>
        <dbReference type="ARBA" id="ARBA00047883"/>
    </source>
</evidence>
<dbReference type="InterPro" id="IPR036206">
    <property type="entry name" value="ThiamineP_synth_sf"/>
</dbReference>
<dbReference type="InterPro" id="IPR003749">
    <property type="entry name" value="ThiS/MoaD-like"/>
</dbReference>
<comment type="catalytic activity">
    <reaction evidence="7 9 10">
        <text>2-(2-carboxy-4-methylthiazol-5-yl)ethyl phosphate + 4-amino-2-methyl-5-(diphosphooxymethyl)pyrimidine + 2 H(+) = thiamine phosphate + CO2 + diphosphate</text>
        <dbReference type="Rhea" id="RHEA:47848"/>
        <dbReference type="ChEBI" id="CHEBI:15378"/>
        <dbReference type="ChEBI" id="CHEBI:16526"/>
        <dbReference type="ChEBI" id="CHEBI:33019"/>
        <dbReference type="ChEBI" id="CHEBI:37575"/>
        <dbReference type="ChEBI" id="CHEBI:57841"/>
        <dbReference type="ChEBI" id="CHEBI:62890"/>
        <dbReference type="EC" id="2.5.1.3"/>
    </reaction>
</comment>
<keyword evidence="2 9" id="KW-0808">Transferase</keyword>
<comment type="caution">
    <text evidence="13">The sequence shown here is derived from an EMBL/GenBank/DDBJ whole genome shotgun (WGS) entry which is preliminary data.</text>
</comment>
<dbReference type="InterPro" id="IPR022998">
    <property type="entry name" value="ThiamineP_synth_TenI"/>
</dbReference>
<feature type="binding site" evidence="9">
    <location>
        <begin position="40"/>
        <end position="44"/>
    </location>
    <ligand>
        <name>4-amino-2-methyl-5-(diphosphooxymethyl)pyrimidine</name>
        <dbReference type="ChEBI" id="CHEBI:57841"/>
    </ligand>
</feature>
<keyword evidence="4 9" id="KW-0460">Magnesium</keyword>
<comment type="catalytic activity">
    <reaction evidence="8 9 10">
        <text>2-[(2R,5Z)-2-carboxy-4-methylthiazol-5(2H)-ylidene]ethyl phosphate + 4-amino-2-methyl-5-(diphosphooxymethyl)pyrimidine + 2 H(+) = thiamine phosphate + CO2 + diphosphate</text>
        <dbReference type="Rhea" id="RHEA:47844"/>
        <dbReference type="ChEBI" id="CHEBI:15378"/>
        <dbReference type="ChEBI" id="CHEBI:16526"/>
        <dbReference type="ChEBI" id="CHEBI:33019"/>
        <dbReference type="ChEBI" id="CHEBI:37575"/>
        <dbReference type="ChEBI" id="CHEBI:57841"/>
        <dbReference type="ChEBI" id="CHEBI:62899"/>
        <dbReference type="EC" id="2.5.1.3"/>
    </reaction>
</comment>
<dbReference type="SUPFAM" id="SSF51391">
    <property type="entry name" value="Thiamin phosphate synthase"/>
    <property type="match status" value="1"/>
</dbReference>
<dbReference type="HAMAP" id="MF_00097">
    <property type="entry name" value="TMP_synthase"/>
    <property type="match status" value="1"/>
</dbReference>
<gene>
    <name evidence="9 13" type="primary">thiE</name>
    <name evidence="13" type="ORF">ACFOZ8_08040</name>
</gene>
<dbReference type="Pfam" id="PF02581">
    <property type="entry name" value="TMP-TENI"/>
    <property type="match status" value="1"/>
</dbReference>
<comment type="cofactor">
    <cofactor evidence="9">
        <name>Mg(2+)</name>
        <dbReference type="ChEBI" id="CHEBI:18420"/>
    </cofactor>
    <text evidence="9">Binds 1 Mg(2+) ion per subunit.</text>
</comment>
<proteinExistence type="inferred from homology"/>
<comment type="function">
    <text evidence="9">Condenses 4-methyl-5-(beta-hydroxyethyl)thiazole monophosphate (THZ-P) and 2-methyl-4-amino-5-hydroxymethyl pyrimidine pyrophosphate (HMP-PP) to form thiamine monophosphate (TMP).</text>
</comment>
<evidence type="ECO:0000313" key="13">
    <source>
        <dbReference type="EMBL" id="MFC4099604.1"/>
    </source>
</evidence>
<dbReference type="Gene3D" id="3.20.20.70">
    <property type="entry name" value="Aldolase class I"/>
    <property type="match status" value="1"/>
</dbReference>
<dbReference type="NCBIfam" id="TIGR01683">
    <property type="entry name" value="thiS"/>
    <property type="match status" value="1"/>
</dbReference>
<dbReference type="EC" id="2.5.1.3" evidence="9"/>
<feature type="binding site" evidence="9">
    <location>
        <position position="92"/>
    </location>
    <ligand>
        <name>Mg(2+)</name>
        <dbReference type="ChEBI" id="CHEBI:18420"/>
    </ligand>
</feature>
<feature type="binding site" evidence="9">
    <location>
        <position position="73"/>
    </location>
    <ligand>
        <name>Mg(2+)</name>
        <dbReference type="ChEBI" id="CHEBI:18420"/>
    </ligand>
</feature>
<feature type="binding site" evidence="9">
    <location>
        <position position="140"/>
    </location>
    <ligand>
        <name>4-amino-2-methyl-5-(diphosphooxymethyl)pyrimidine</name>
        <dbReference type="ChEBI" id="CHEBI:57841"/>
    </ligand>
</feature>
<evidence type="ECO:0000256" key="9">
    <source>
        <dbReference type="HAMAP-Rule" id="MF_00097"/>
    </source>
</evidence>
<reference evidence="14" key="1">
    <citation type="journal article" date="2019" name="Int. J. Syst. Evol. Microbiol.">
        <title>The Global Catalogue of Microorganisms (GCM) 10K type strain sequencing project: providing services to taxonomists for standard genome sequencing and annotation.</title>
        <authorList>
            <consortium name="The Broad Institute Genomics Platform"/>
            <consortium name="The Broad Institute Genome Sequencing Center for Infectious Disease"/>
            <person name="Wu L."/>
            <person name="Ma J."/>
        </authorList>
    </citation>
    <scope>NUCLEOTIDE SEQUENCE [LARGE SCALE GENOMIC DNA]</scope>
    <source>
        <strain evidence="14">IBRC-M 10987</strain>
    </source>
</reference>
<feature type="binding site" evidence="9">
    <location>
        <begin position="137"/>
        <end position="139"/>
    </location>
    <ligand>
        <name>2-[(2R,5Z)-2-carboxy-4-methylthiazol-5(2H)-ylidene]ethyl phosphate</name>
        <dbReference type="ChEBI" id="CHEBI:62899"/>
    </ligand>
</feature>
<evidence type="ECO:0000256" key="7">
    <source>
        <dbReference type="ARBA" id="ARBA00047851"/>
    </source>
</evidence>
<dbReference type="InterPro" id="IPR034291">
    <property type="entry name" value="TMP_synthase"/>
</dbReference>
<keyword evidence="14" id="KW-1185">Reference proteome</keyword>
<dbReference type="InterPro" id="IPR012675">
    <property type="entry name" value="Beta-grasp_dom_sf"/>
</dbReference>
<evidence type="ECO:0000256" key="4">
    <source>
        <dbReference type="ARBA" id="ARBA00022842"/>
    </source>
</evidence>
<dbReference type="Gene3D" id="3.10.20.30">
    <property type="match status" value="1"/>
</dbReference>
<dbReference type="InterPro" id="IPR010035">
    <property type="entry name" value="Thi_S"/>
</dbReference>
<evidence type="ECO:0000256" key="10">
    <source>
        <dbReference type="RuleBase" id="RU003826"/>
    </source>
</evidence>
<dbReference type="Proteomes" id="UP001595715">
    <property type="component" value="Unassembled WGS sequence"/>
</dbReference>
<comment type="pathway">
    <text evidence="1 9 11">Cofactor biosynthesis; thiamine diphosphate biosynthesis; thiamine phosphate from 4-amino-2-methyl-5-diphosphomethylpyrimidine and 4-methyl-5-(2-phosphoethyl)-thiazole: step 1/1.</text>
</comment>
<evidence type="ECO:0000259" key="12">
    <source>
        <dbReference type="Pfam" id="PF02581"/>
    </source>
</evidence>
<dbReference type="GO" id="GO:0004789">
    <property type="term" value="F:thiamine-phosphate diphosphorylase activity"/>
    <property type="evidence" value="ECO:0007669"/>
    <property type="project" value="UniProtKB-EC"/>
</dbReference>
<keyword evidence="5 9" id="KW-0784">Thiamine biosynthesis</keyword>
<comment type="catalytic activity">
    <reaction evidence="6 9 10">
        <text>4-methyl-5-(2-phosphooxyethyl)-thiazole + 4-amino-2-methyl-5-(diphosphooxymethyl)pyrimidine + H(+) = thiamine phosphate + diphosphate</text>
        <dbReference type="Rhea" id="RHEA:22328"/>
        <dbReference type="ChEBI" id="CHEBI:15378"/>
        <dbReference type="ChEBI" id="CHEBI:33019"/>
        <dbReference type="ChEBI" id="CHEBI:37575"/>
        <dbReference type="ChEBI" id="CHEBI:57841"/>
        <dbReference type="ChEBI" id="CHEBI:58296"/>
        <dbReference type="EC" id="2.5.1.3"/>
    </reaction>
</comment>
<feature type="binding site" evidence="9">
    <location>
        <begin position="187"/>
        <end position="188"/>
    </location>
    <ligand>
        <name>2-[(2R,5Z)-2-carboxy-4-methylthiazol-5(2H)-ylidene]ethyl phosphate</name>
        <dbReference type="ChEBI" id="CHEBI:62899"/>
    </ligand>
</feature>
<dbReference type="RefSeq" id="WP_377718295.1">
    <property type="nucleotide sequence ID" value="NZ_JBHSAM010000020.1"/>
</dbReference>
<evidence type="ECO:0000256" key="2">
    <source>
        <dbReference type="ARBA" id="ARBA00022679"/>
    </source>
</evidence>
<accession>A0ABV8K1Y0</accession>
<sequence>MRSKGFDFGLYVITGENYHPGRKLEQVMEQALLGGADIVQLRAKDAPKREVLAQARMLRDLTARYQVPLIINDHLDIALAVSADGVHLGQEDLPLAEARAILGPDKIIGISTHNIAQALEAQAGGADYIGVGPVFPTGTKPGRQAVTTSYVREAADRVTIPFVAIGGITLDNVDAVLEAGAKRICAVSAIVGSADPAETSRAFKHRLRAFAAMAMPNPASKQIRVNGRDEWTNAGSVQELVGQYGLQDARIVVELDGVILSREAWARTQVSEGAQLELVHFVGGG</sequence>
<feature type="domain" description="Thiamine phosphate synthase/TenI" evidence="12">
    <location>
        <begin position="10"/>
        <end position="190"/>
    </location>
</feature>
<organism evidence="13 14">
    <name type="scientific">Paenibacillus xanthanilyticus</name>
    <dbReference type="NCBI Taxonomy" id="1783531"/>
    <lineage>
        <taxon>Bacteria</taxon>
        <taxon>Bacillati</taxon>
        <taxon>Bacillota</taxon>
        <taxon>Bacilli</taxon>
        <taxon>Bacillales</taxon>
        <taxon>Paenibacillaceae</taxon>
        <taxon>Paenibacillus</taxon>
    </lineage>
</organism>
<evidence type="ECO:0000256" key="3">
    <source>
        <dbReference type="ARBA" id="ARBA00022723"/>
    </source>
</evidence>
<evidence type="ECO:0000256" key="11">
    <source>
        <dbReference type="RuleBase" id="RU004253"/>
    </source>
</evidence>
<dbReference type="PANTHER" id="PTHR20857:SF15">
    <property type="entry name" value="THIAMINE-PHOSPHATE SYNTHASE"/>
    <property type="match status" value="1"/>
</dbReference>
<dbReference type="NCBIfam" id="TIGR00693">
    <property type="entry name" value="thiE"/>
    <property type="match status" value="1"/>
</dbReference>
<feature type="binding site" evidence="9">
    <location>
        <position position="167"/>
    </location>
    <ligand>
        <name>2-[(2R,5Z)-2-carboxy-4-methylthiazol-5(2H)-ylidene]ethyl phosphate</name>
        <dbReference type="ChEBI" id="CHEBI:62899"/>
    </ligand>
</feature>
<protein>
    <recommendedName>
        <fullName evidence="9">Thiamine-phosphate synthase</fullName>
        <shortName evidence="9">TP synthase</shortName>
        <shortName evidence="9">TPS</shortName>
        <ecNumber evidence="9">2.5.1.3</ecNumber>
    </recommendedName>
    <alternativeName>
        <fullName evidence="9">Thiamine-phosphate pyrophosphorylase</fullName>
        <shortName evidence="9">TMP pyrophosphorylase</shortName>
        <shortName evidence="9">TMP-PPase</shortName>
    </alternativeName>
</protein>
<evidence type="ECO:0000256" key="1">
    <source>
        <dbReference type="ARBA" id="ARBA00005165"/>
    </source>
</evidence>
<dbReference type="Pfam" id="PF02597">
    <property type="entry name" value="ThiS"/>
    <property type="match status" value="1"/>
</dbReference>
<evidence type="ECO:0000256" key="6">
    <source>
        <dbReference type="ARBA" id="ARBA00047334"/>
    </source>
</evidence>